<accession>A0ABV6Z487</accession>
<dbReference type="InterPro" id="IPR016181">
    <property type="entry name" value="Acyl_CoA_acyltransferase"/>
</dbReference>
<organism evidence="1 2">
    <name type="scientific">candidate division CSSED10-310 bacterium</name>
    <dbReference type="NCBI Taxonomy" id="2855610"/>
    <lineage>
        <taxon>Bacteria</taxon>
        <taxon>Bacteria division CSSED10-310</taxon>
    </lineage>
</organism>
<evidence type="ECO:0000313" key="1">
    <source>
        <dbReference type="EMBL" id="MFC1853256.1"/>
    </source>
</evidence>
<protein>
    <recommendedName>
        <fullName evidence="3">GNAT family N-acetyltransferase</fullName>
    </recommendedName>
</protein>
<reference evidence="1 2" key="1">
    <citation type="submission" date="2024-09" db="EMBL/GenBank/DDBJ databases">
        <title>Laminarin stimulates single cell rates of sulfate reduction while oxygen inhibits transcriptomic activity in coastal marine sediment.</title>
        <authorList>
            <person name="Lindsay M."/>
            <person name="Orcutt B."/>
            <person name="Emerson D."/>
            <person name="Stepanauskas R."/>
            <person name="D'Angelo T."/>
        </authorList>
    </citation>
    <scope>NUCLEOTIDE SEQUENCE [LARGE SCALE GENOMIC DNA]</scope>
    <source>
        <strain evidence="1">SAG AM-311-K15</strain>
    </source>
</reference>
<gene>
    <name evidence="1" type="ORF">ACFL27_23910</name>
</gene>
<dbReference type="Gene3D" id="3.40.630.30">
    <property type="match status" value="1"/>
</dbReference>
<name>A0ABV6Z487_UNCC1</name>
<evidence type="ECO:0008006" key="3">
    <source>
        <dbReference type="Google" id="ProtNLM"/>
    </source>
</evidence>
<dbReference type="EMBL" id="JBHPBY010000457">
    <property type="protein sequence ID" value="MFC1853256.1"/>
    <property type="molecule type" value="Genomic_DNA"/>
</dbReference>
<dbReference type="Proteomes" id="UP001594351">
    <property type="component" value="Unassembled WGS sequence"/>
</dbReference>
<dbReference type="SUPFAM" id="SSF55729">
    <property type="entry name" value="Acyl-CoA N-acyltransferases (Nat)"/>
    <property type="match status" value="1"/>
</dbReference>
<evidence type="ECO:0000313" key="2">
    <source>
        <dbReference type="Proteomes" id="UP001594351"/>
    </source>
</evidence>
<proteinExistence type="predicted"/>
<keyword evidence="2" id="KW-1185">Reference proteome</keyword>
<sequence>MEQKPYLKVEIDRLSFAAWPEFLHYGDVKHWSRLFDTFAHFQIVICEPENQLIAVGHVVPVTWSGMVDNLPATITEILTRALSDSENSSEVTTLAALAAMVSKTHQKQGLSSILLQAMKAIGAKYNLTSLIAPVRPTLKSKYPLIPIHKYVRWTRSDGLPFDPWMRVHSRLGAQSLEVAPQTITVKGSIAEWQTWTKMIFPESGDYVVQGALQPVHIDCLKDEGVYQDPNIWMRHHINSEDAYFF</sequence>
<comment type="caution">
    <text evidence="1">The sequence shown here is derived from an EMBL/GenBank/DDBJ whole genome shotgun (WGS) entry which is preliminary data.</text>
</comment>